<organism evidence="1 2">
    <name type="scientific">Lepeophtheirus salmonis</name>
    <name type="common">Salmon louse</name>
    <name type="synonym">Caligus salmonis</name>
    <dbReference type="NCBI Taxonomy" id="72036"/>
    <lineage>
        <taxon>Eukaryota</taxon>
        <taxon>Metazoa</taxon>
        <taxon>Ecdysozoa</taxon>
        <taxon>Arthropoda</taxon>
        <taxon>Crustacea</taxon>
        <taxon>Multicrustacea</taxon>
        <taxon>Hexanauplia</taxon>
        <taxon>Copepoda</taxon>
        <taxon>Siphonostomatoida</taxon>
        <taxon>Caligidae</taxon>
        <taxon>Lepeophtheirus</taxon>
    </lineage>
</organism>
<proteinExistence type="predicted"/>
<name>A0A7R8D8H4_LEPSM</name>
<protein>
    <submittedName>
        <fullName evidence="1">(salmon louse) hypothetical protein</fullName>
    </submittedName>
</protein>
<dbReference type="EMBL" id="HG994588">
    <property type="protein sequence ID" value="CAF3035291.1"/>
    <property type="molecule type" value="Genomic_DNA"/>
</dbReference>
<reference evidence="1" key="1">
    <citation type="submission" date="2021-02" db="EMBL/GenBank/DDBJ databases">
        <authorList>
            <person name="Bekaert M."/>
        </authorList>
    </citation>
    <scope>NUCLEOTIDE SEQUENCE</scope>
    <source>
        <strain evidence="1">IoA-00</strain>
    </source>
</reference>
<dbReference type="AlphaFoldDB" id="A0A7R8D8H4"/>
<dbReference type="Proteomes" id="UP000675881">
    <property type="component" value="Chromosome 9"/>
</dbReference>
<evidence type="ECO:0000313" key="1">
    <source>
        <dbReference type="EMBL" id="CAF3035291.1"/>
    </source>
</evidence>
<sequence>MTASAITNYEDLAKEMIEDIEESKDELIYLSKIIAYEGLDFKTIIAKLRSREPDFIVFKADVGQMIKIFLCRGNNVHKILHSMSGVGKQRVYDLVRKNIN</sequence>
<dbReference type="InterPro" id="IPR009522">
    <property type="entry name" value="Capsid_Phlebovir/Tenuivir"/>
</dbReference>
<dbReference type="GO" id="GO:0003723">
    <property type="term" value="F:RNA binding"/>
    <property type="evidence" value="ECO:0007669"/>
    <property type="project" value="InterPro"/>
</dbReference>
<gene>
    <name evidence="1" type="ORF">LSAA_15195</name>
</gene>
<evidence type="ECO:0000313" key="2">
    <source>
        <dbReference type="Proteomes" id="UP000675881"/>
    </source>
</evidence>
<dbReference type="Pfam" id="PF05733">
    <property type="entry name" value="Tenui_N"/>
    <property type="match status" value="1"/>
</dbReference>
<accession>A0A7R8D8H4</accession>
<keyword evidence="2" id="KW-1185">Reference proteome</keyword>